<proteinExistence type="predicted"/>
<sequence length="268" mass="31267">MLNKDSWFTKPTPQTPAKLCSFSENRLPDDQYSHVNQTFQSKGSHHLKISYKPSYKSHQRRLSLNNPSDLTYTPDEILHSFETPINKTIDESLENSNVKRNVWSQESITPSGYRYNFEIASKNEQLFSLRKTKRKRASRSLDMDVKIPYISNITSLNYVFGHLLNQQQELKAKLESQEGILSKLQNKPVFARPLSQINNDLNMPPLINRRQACTPCFEKPQVPNENCNIDSSKLVTFKPGENWMPKKSKFPRDIFCSRRRNAEKYKCY</sequence>
<organism evidence="1 2">
    <name type="scientific">Blepharisma stoltei</name>
    <dbReference type="NCBI Taxonomy" id="1481888"/>
    <lineage>
        <taxon>Eukaryota</taxon>
        <taxon>Sar</taxon>
        <taxon>Alveolata</taxon>
        <taxon>Ciliophora</taxon>
        <taxon>Postciliodesmatophora</taxon>
        <taxon>Heterotrichea</taxon>
        <taxon>Heterotrichida</taxon>
        <taxon>Blepharismidae</taxon>
        <taxon>Blepharisma</taxon>
    </lineage>
</organism>
<comment type="caution">
    <text evidence="1">The sequence shown here is derived from an EMBL/GenBank/DDBJ whole genome shotgun (WGS) entry which is preliminary data.</text>
</comment>
<dbReference type="AlphaFoldDB" id="A0AAU9I640"/>
<name>A0AAU9I640_9CILI</name>
<keyword evidence="2" id="KW-1185">Reference proteome</keyword>
<reference evidence="1" key="1">
    <citation type="submission" date="2021-09" db="EMBL/GenBank/DDBJ databases">
        <authorList>
            <consortium name="AG Swart"/>
            <person name="Singh M."/>
            <person name="Singh A."/>
            <person name="Seah K."/>
            <person name="Emmerich C."/>
        </authorList>
    </citation>
    <scope>NUCLEOTIDE SEQUENCE</scope>
    <source>
        <strain evidence="1">ATCC30299</strain>
    </source>
</reference>
<dbReference type="Proteomes" id="UP001162131">
    <property type="component" value="Unassembled WGS sequence"/>
</dbReference>
<protein>
    <submittedName>
        <fullName evidence="1">Uncharacterized protein</fullName>
    </submittedName>
</protein>
<evidence type="ECO:0000313" key="2">
    <source>
        <dbReference type="Proteomes" id="UP001162131"/>
    </source>
</evidence>
<dbReference type="EMBL" id="CAJZBQ010000003">
    <property type="protein sequence ID" value="CAG9310848.1"/>
    <property type="molecule type" value="Genomic_DNA"/>
</dbReference>
<evidence type="ECO:0000313" key="1">
    <source>
        <dbReference type="EMBL" id="CAG9310848.1"/>
    </source>
</evidence>
<accession>A0AAU9I640</accession>
<gene>
    <name evidence="1" type="ORF">BSTOLATCC_MIC2562</name>
</gene>